<evidence type="ECO:0000313" key="1">
    <source>
        <dbReference type="EMBL" id="KAI0036718.1"/>
    </source>
</evidence>
<evidence type="ECO:0000313" key="2">
    <source>
        <dbReference type="Proteomes" id="UP000814128"/>
    </source>
</evidence>
<name>A0ACB8QY33_9AGAM</name>
<accession>A0ACB8QY33</accession>
<gene>
    <name evidence="1" type="ORF">K488DRAFT_40354</name>
</gene>
<organism evidence="1 2">
    <name type="scientific">Vararia minispora EC-137</name>
    <dbReference type="NCBI Taxonomy" id="1314806"/>
    <lineage>
        <taxon>Eukaryota</taxon>
        <taxon>Fungi</taxon>
        <taxon>Dikarya</taxon>
        <taxon>Basidiomycota</taxon>
        <taxon>Agaricomycotina</taxon>
        <taxon>Agaricomycetes</taxon>
        <taxon>Russulales</taxon>
        <taxon>Lachnocladiaceae</taxon>
        <taxon>Vararia</taxon>
    </lineage>
</organism>
<keyword evidence="2" id="KW-1185">Reference proteome</keyword>
<proteinExistence type="predicted"/>
<reference evidence="1" key="1">
    <citation type="submission" date="2021-02" db="EMBL/GenBank/DDBJ databases">
        <authorList>
            <consortium name="DOE Joint Genome Institute"/>
            <person name="Ahrendt S."/>
            <person name="Looney B.P."/>
            <person name="Miyauchi S."/>
            <person name="Morin E."/>
            <person name="Drula E."/>
            <person name="Courty P.E."/>
            <person name="Chicoki N."/>
            <person name="Fauchery L."/>
            <person name="Kohler A."/>
            <person name="Kuo A."/>
            <person name="Labutti K."/>
            <person name="Pangilinan J."/>
            <person name="Lipzen A."/>
            <person name="Riley R."/>
            <person name="Andreopoulos W."/>
            <person name="He G."/>
            <person name="Johnson J."/>
            <person name="Barry K.W."/>
            <person name="Grigoriev I.V."/>
            <person name="Nagy L."/>
            <person name="Hibbett D."/>
            <person name="Henrissat B."/>
            <person name="Matheny P.B."/>
            <person name="Labbe J."/>
            <person name="Martin F."/>
        </authorList>
    </citation>
    <scope>NUCLEOTIDE SEQUENCE</scope>
    <source>
        <strain evidence="1">EC-137</strain>
    </source>
</reference>
<dbReference type="EMBL" id="MU273468">
    <property type="protein sequence ID" value="KAI0036718.1"/>
    <property type="molecule type" value="Genomic_DNA"/>
</dbReference>
<sequence length="238" mass="25970">MLTRVVWSALSLVPSVCAGLVAEQQPFSNAPDIISTTASDVKVPVTLGVMSRCPDALLCEAVFDQVLKKVADKVDLRLTYIGKLNSSEPVFGVECLHGPQECAGNVQQLCVAKYRPMPLWWEYVMCQDYQSKEKVGLADIALKCARVVGIDWETSDVGRCAGLDGSGTGEEGIALLKESVQATKALNVEKSCTILINNEQICIHDETWKECENGHAPADFVRQIQAAYDKLNEGFSMI</sequence>
<reference evidence="1" key="2">
    <citation type="journal article" date="2022" name="New Phytol.">
        <title>Evolutionary transition to the ectomycorrhizal habit in the genomes of a hyperdiverse lineage of mushroom-forming fungi.</title>
        <authorList>
            <person name="Looney B."/>
            <person name="Miyauchi S."/>
            <person name="Morin E."/>
            <person name="Drula E."/>
            <person name="Courty P.E."/>
            <person name="Kohler A."/>
            <person name="Kuo A."/>
            <person name="LaButti K."/>
            <person name="Pangilinan J."/>
            <person name="Lipzen A."/>
            <person name="Riley R."/>
            <person name="Andreopoulos W."/>
            <person name="He G."/>
            <person name="Johnson J."/>
            <person name="Nolan M."/>
            <person name="Tritt A."/>
            <person name="Barry K.W."/>
            <person name="Grigoriev I.V."/>
            <person name="Nagy L.G."/>
            <person name="Hibbett D."/>
            <person name="Henrissat B."/>
            <person name="Matheny P.B."/>
            <person name="Labbe J."/>
            <person name="Martin F.M."/>
        </authorList>
    </citation>
    <scope>NUCLEOTIDE SEQUENCE</scope>
    <source>
        <strain evidence="1">EC-137</strain>
    </source>
</reference>
<dbReference type="Proteomes" id="UP000814128">
    <property type="component" value="Unassembled WGS sequence"/>
</dbReference>
<comment type="caution">
    <text evidence="1">The sequence shown here is derived from an EMBL/GenBank/DDBJ whole genome shotgun (WGS) entry which is preliminary data.</text>
</comment>
<protein>
    <submittedName>
        <fullName evidence="1">Uncharacterized protein</fullName>
    </submittedName>
</protein>